<name>A0ACC1HGR9_9FUNG</name>
<organism evidence="1 2">
    <name type="scientific">Spiromyces aspiralis</name>
    <dbReference type="NCBI Taxonomy" id="68401"/>
    <lineage>
        <taxon>Eukaryota</taxon>
        <taxon>Fungi</taxon>
        <taxon>Fungi incertae sedis</taxon>
        <taxon>Zoopagomycota</taxon>
        <taxon>Kickxellomycotina</taxon>
        <taxon>Kickxellomycetes</taxon>
        <taxon>Kickxellales</taxon>
        <taxon>Kickxellaceae</taxon>
        <taxon>Spiromyces</taxon>
    </lineage>
</organism>
<protein>
    <submittedName>
        <fullName evidence="1">Uncharacterized protein</fullName>
    </submittedName>
</protein>
<sequence length="256" mass="28847">CFDYNCLDIRYGEIAEEEIAKGDWICPKCRDICNCSICRRKKGKQPTGPMAMYSKYSFILGHSLDWVPKTVRGCSQADSKPKGTIYGTGTNSDVEAGYYGDKTPQKSYAHSKYHQYNSSSKGGQKWHVSPDSSEAESIILGSSDDESEHHVGKYGESPYDDARVAIRRTSKASKWDVSRKKIPTKVQHIKLVEQKFDDLNLDMLDDYHAIRLVDSRPIASLGTRRRSARINPARTTVVMWSRPVQVVVPNIPLPNL</sequence>
<proteinExistence type="predicted"/>
<accession>A0ACC1HGR9</accession>
<evidence type="ECO:0000313" key="2">
    <source>
        <dbReference type="Proteomes" id="UP001145114"/>
    </source>
</evidence>
<dbReference type="EMBL" id="JAMZIH010005986">
    <property type="protein sequence ID" value="KAJ1674412.1"/>
    <property type="molecule type" value="Genomic_DNA"/>
</dbReference>
<gene>
    <name evidence="1" type="ORF">EV182_003324</name>
</gene>
<reference evidence="1" key="1">
    <citation type="submission" date="2022-06" db="EMBL/GenBank/DDBJ databases">
        <title>Phylogenomic reconstructions and comparative analyses of Kickxellomycotina fungi.</title>
        <authorList>
            <person name="Reynolds N.K."/>
            <person name="Stajich J.E."/>
            <person name="Barry K."/>
            <person name="Grigoriev I.V."/>
            <person name="Crous P."/>
            <person name="Smith M.E."/>
        </authorList>
    </citation>
    <scope>NUCLEOTIDE SEQUENCE</scope>
    <source>
        <strain evidence="1">RSA 2271</strain>
    </source>
</reference>
<dbReference type="Proteomes" id="UP001145114">
    <property type="component" value="Unassembled WGS sequence"/>
</dbReference>
<keyword evidence="2" id="KW-1185">Reference proteome</keyword>
<feature type="non-terminal residue" evidence="1">
    <location>
        <position position="1"/>
    </location>
</feature>
<comment type="caution">
    <text evidence="1">The sequence shown here is derived from an EMBL/GenBank/DDBJ whole genome shotgun (WGS) entry which is preliminary data.</text>
</comment>
<evidence type="ECO:0000313" key="1">
    <source>
        <dbReference type="EMBL" id="KAJ1674412.1"/>
    </source>
</evidence>